<dbReference type="EC" id="3.2.1.28" evidence="4"/>
<sequence length="627" mass="71350">MAKVTIGLLALLFSPAALAGAVASVPTAPLTTGNPTTPGCDNGIYCTGPILKAVQLSGIYKDSKTFVDMPTKRPESDVKAAFEKLKNPNDPKELQRFLDENFHEPGKELKSVPLRDYHPHVRFLDGVQNSWLRGWGQVLHNFWPQLTRQVDFKAICEGCVSSLIETPYPFVVPGGRFREYYYWDSYFTMEGLLESELFQTTKEMILNFLHIVKQKGFVPNGARIYYLNRSQPPLLTQMVRLYFEKTLDYEFLLEALPTLRQEYSFWEKDRSVEVKLPGGAGKKGEEIHVLSRYHVEVDQPRPEAYKEDIKVAQGASKTDVAIQHQIYSDLAAGAESGLDYTSRWTRSKDLPEEDILTTLETAEIVPVELNSILYLNERDLTGTDQRQALNFLKEALAFRVAADRRYRAMRAVLFEPKLNKFKDWNLRTGQRVTDFSLTDFWPLWAMPDMLTEKEIMSQHAEISKLELKYKGGLPTTLDHTGLQWDFPNVWPPLQYMVIRGIQRSYDRLRALYVDRPLKGLPVALQQFKDTELDLAQKYINNAFCAWYETGGELPGQLARKANVSTNDTGNMFEKFNAEILGRTGHGGEYDPQVGFGWTNGVAIWLLGVYGTSLQTPPCLVVSVANRR</sequence>
<dbReference type="PROSITE" id="PS00928">
    <property type="entry name" value="TREHALASE_2"/>
    <property type="match status" value="1"/>
</dbReference>
<evidence type="ECO:0000256" key="5">
    <source>
        <dbReference type="SAM" id="SignalP"/>
    </source>
</evidence>
<dbReference type="SUPFAM" id="SSF48208">
    <property type="entry name" value="Six-hairpin glycosidases"/>
    <property type="match status" value="1"/>
</dbReference>
<comment type="similarity">
    <text evidence="1 4">Belongs to the glycosyl hydrolase 37 family.</text>
</comment>
<accession>A0A4Q0A0Y4</accession>
<dbReference type="PROSITE" id="PS00927">
    <property type="entry name" value="TREHALASE_1"/>
    <property type="match status" value="1"/>
</dbReference>
<dbReference type="GO" id="GO:0004555">
    <property type="term" value="F:alpha,alpha-trehalase activity"/>
    <property type="evidence" value="ECO:0007669"/>
    <property type="project" value="UniProtKB-EC"/>
</dbReference>
<dbReference type="GO" id="GO:0005993">
    <property type="term" value="P:trehalose catabolic process"/>
    <property type="evidence" value="ECO:0007669"/>
    <property type="project" value="TreeGrafter"/>
</dbReference>
<keyword evidence="3 4" id="KW-0326">Glycosidase</keyword>
<gene>
    <name evidence="6" type="ORF">BJ085DRAFT_13621</name>
</gene>
<dbReference type="PRINTS" id="PR00744">
    <property type="entry name" value="GLHYDRLASE37"/>
</dbReference>
<dbReference type="Pfam" id="PF01204">
    <property type="entry name" value="Trehalase"/>
    <property type="match status" value="2"/>
</dbReference>
<comment type="catalytic activity">
    <reaction evidence="4">
        <text>alpha,alpha-trehalose + H2O = alpha-D-glucose + beta-D-glucose</text>
        <dbReference type="Rhea" id="RHEA:32675"/>
        <dbReference type="ChEBI" id="CHEBI:15377"/>
        <dbReference type="ChEBI" id="CHEBI:15903"/>
        <dbReference type="ChEBI" id="CHEBI:16551"/>
        <dbReference type="ChEBI" id="CHEBI:17925"/>
        <dbReference type="EC" id="3.2.1.28"/>
    </reaction>
</comment>
<dbReference type="STRING" id="215637.A0A4Q0A0Y4"/>
<evidence type="ECO:0000313" key="7">
    <source>
        <dbReference type="Proteomes" id="UP000268162"/>
    </source>
</evidence>
<dbReference type="EMBL" id="ML002249">
    <property type="protein sequence ID" value="RKP39715.1"/>
    <property type="molecule type" value="Genomic_DNA"/>
</dbReference>
<keyword evidence="2 4" id="KW-0378">Hydrolase</keyword>
<dbReference type="InterPro" id="IPR001661">
    <property type="entry name" value="Glyco_hydro_37"/>
</dbReference>
<evidence type="ECO:0000256" key="4">
    <source>
        <dbReference type="RuleBase" id="RU361180"/>
    </source>
</evidence>
<evidence type="ECO:0000313" key="6">
    <source>
        <dbReference type="EMBL" id="RKP39715.1"/>
    </source>
</evidence>
<dbReference type="AlphaFoldDB" id="A0A4Q0A0Y4"/>
<keyword evidence="7" id="KW-1185">Reference proteome</keyword>
<reference evidence="7" key="1">
    <citation type="journal article" date="2018" name="Nat. Microbiol.">
        <title>Leveraging single-cell genomics to expand the fungal tree of life.</title>
        <authorList>
            <person name="Ahrendt S.R."/>
            <person name="Quandt C.A."/>
            <person name="Ciobanu D."/>
            <person name="Clum A."/>
            <person name="Salamov A."/>
            <person name="Andreopoulos B."/>
            <person name="Cheng J.F."/>
            <person name="Woyke T."/>
            <person name="Pelin A."/>
            <person name="Henrissat B."/>
            <person name="Reynolds N.K."/>
            <person name="Benny G.L."/>
            <person name="Smith M.E."/>
            <person name="James T.Y."/>
            <person name="Grigoriev I.V."/>
        </authorList>
    </citation>
    <scope>NUCLEOTIDE SEQUENCE [LARGE SCALE GENOMIC DNA]</scope>
    <source>
        <strain evidence="7">RSA 468</strain>
    </source>
</reference>
<dbReference type="PANTHER" id="PTHR23403:SF1">
    <property type="entry name" value="TREHALASE"/>
    <property type="match status" value="1"/>
</dbReference>
<evidence type="ECO:0000256" key="2">
    <source>
        <dbReference type="ARBA" id="ARBA00022801"/>
    </source>
</evidence>
<feature type="signal peptide" evidence="5">
    <location>
        <begin position="1"/>
        <end position="19"/>
    </location>
</feature>
<dbReference type="InterPro" id="IPR008928">
    <property type="entry name" value="6-hairpin_glycosidase_sf"/>
</dbReference>
<dbReference type="InterPro" id="IPR012341">
    <property type="entry name" value="6hp_glycosidase-like_sf"/>
</dbReference>
<dbReference type="Proteomes" id="UP000268162">
    <property type="component" value="Unassembled WGS sequence"/>
</dbReference>
<organism evidence="6 7">
    <name type="scientific">Dimargaris cristalligena</name>
    <dbReference type="NCBI Taxonomy" id="215637"/>
    <lineage>
        <taxon>Eukaryota</taxon>
        <taxon>Fungi</taxon>
        <taxon>Fungi incertae sedis</taxon>
        <taxon>Zoopagomycota</taxon>
        <taxon>Kickxellomycotina</taxon>
        <taxon>Dimargaritomycetes</taxon>
        <taxon>Dimargaritales</taxon>
        <taxon>Dimargaritaceae</taxon>
        <taxon>Dimargaris</taxon>
    </lineage>
</organism>
<dbReference type="PANTHER" id="PTHR23403">
    <property type="entry name" value="TREHALASE"/>
    <property type="match status" value="1"/>
</dbReference>
<name>A0A4Q0A0Y4_9FUNG</name>
<keyword evidence="5" id="KW-0732">Signal</keyword>
<dbReference type="Gene3D" id="1.50.10.10">
    <property type="match status" value="1"/>
</dbReference>
<dbReference type="InterPro" id="IPR018232">
    <property type="entry name" value="Glyco_hydro_37_CS"/>
</dbReference>
<evidence type="ECO:0000256" key="1">
    <source>
        <dbReference type="ARBA" id="ARBA00005615"/>
    </source>
</evidence>
<protein>
    <recommendedName>
        <fullName evidence="4">Trehalase</fullName>
        <ecNumber evidence="4">3.2.1.28</ecNumber>
    </recommendedName>
    <alternativeName>
        <fullName evidence="4">Alpha-trehalose glucohydrolase</fullName>
    </alternativeName>
</protein>
<feature type="chain" id="PRO_5020638690" description="Trehalase" evidence="5">
    <location>
        <begin position="20"/>
        <end position="627"/>
    </location>
</feature>
<proteinExistence type="inferred from homology"/>
<evidence type="ECO:0000256" key="3">
    <source>
        <dbReference type="ARBA" id="ARBA00023295"/>
    </source>
</evidence>